<sequence length="675" mass="76057">MIRVLDAASPRKHQGYTSSMDSLRLSLDPRLAWTFWITTSIGSTALLLQGELAFPIHLLVVHLLTAQASRLLVYGVKMRAWQTEQPLSLSERWKSLDVSSILFSLTTTSILINAYKVIALSNDLPNVILVLTLDWRPAALLEKLFERKLMASDVTRYFVFASGLYLVCACNFRLRLVPWKMSMLFLLCTGLAQIFSHWKTNVRKPYLRPAMEHDQASPRYWMLFALTGVGIYSVFQPERIHPDRSPTSAATVFTALLSTVTTSSLYAFGPSLRELQRTLPSSAGERFNPQVEGTLLRLAVAGLIIASDSALFSRPLNISFWQYLGYAVASWACLLGEQTASADVHGTNDKIVHDRGWTRRPLAFLAGGAWICALLNSLTTISAPLEYASLALDPSPSPASDFDLVIARYAESAEDVARRLDLLLAADSVRSLRSRVLIYNKNDDTSAFEQALRAEMLSRVNVSFHTLENIGREGDTYLHHILTNWDHLATHTLFAQAELDDLSSVVRWIDNFFIPETGFLQLSYEGRMCTRCEHCGDWTDDPDVVFDLYSLANPGKQCRNLVWTFRGQFIVSGARIRANGKSMYQHLLQMLNDPGSDTHASQYTNSVWHSAQKDTLNDPVFGFTLERFWGILMQCSEPRVGYWSPSQFAVTIRPKWLAGSFPHDHTQCLDRPLRR</sequence>
<gene>
    <name evidence="1" type="ORF">TI39_contig742g00001</name>
</gene>
<evidence type="ECO:0000313" key="1">
    <source>
        <dbReference type="EMBL" id="KJX96194.1"/>
    </source>
</evidence>
<evidence type="ECO:0000313" key="2">
    <source>
        <dbReference type="Proteomes" id="UP000033647"/>
    </source>
</evidence>
<name>A0A0F4GFJ6_9PEZI</name>
<protein>
    <submittedName>
        <fullName evidence="1">Uncharacterized protein</fullName>
    </submittedName>
</protein>
<dbReference type="Proteomes" id="UP000033647">
    <property type="component" value="Unassembled WGS sequence"/>
</dbReference>
<dbReference type="Pfam" id="PF11913">
    <property type="entry name" value="DUF3431"/>
    <property type="match status" value="1"/>
</dbReference>
<organism evidence="1 2">
    <name type="scientific">Zymoseptoria brevis</name>
    <dbReference type="NCBI Taxonomy" id="1047168"/>
    <lineage>
        <taxon>Eukaryota</taxon>
        <taxon>Fungi</taxon>
        <taxon>Dikarya</taxon>
        <taxon>Ascomycota</taxon>
        <taxon>Pezizomycotina</taxon>
        <taxon>Dothideomycetes</taxon>
        <taxon>Dothideomycetidae</taxon>
        <taxon>Mycosphaerellales</taxon>
        <taxon>Mycosphaerellaceae</taxon>
        <taxon>Zymoseptoria</taxon>
    </lineage>
</organism>
<comment type="caution">
    <text evidence="1">The sequence shown here is derived from an EMBL/GenBank/DDBJ whole genome shotgun (WGS) entry which is preliminary data.</text>
</comment>
<dbReference type="AlphaFoldDB" id="A0A0F4GFJ6"/>
<dbReference type="PANTHER" id="PTHR37490">
    <property type="entry name" value="EXPRESSED PROTEIN"/>
    <property type="match status" value="1"/>
</dbReference>
<proteinExistence type="predicted"/>
<accession>A0A0F4GFJ6</accession>
<reference evidence="1 2" key="1">
    <citation type="submission" date="2015-03" db="EMBL/GenBank/DDBJ databases">
        <title>RNA-seq based gene annotation and comparative genomics of four Zymoseptoria species reveal species-specific pathogenicity related genes and transposable element activity.</title>
        <authorList>
            <person name="Grandaubert J."/>
            <person name="Bhattacharyya A."/>
            <person name="Stukenbrock E.H."/>
        </authorList>
    </citation>
    <scope>NUCLEOTIDE SEQUENCE [LARGE SCALE GENOMIC DNA]</scope>
    <source>
        <strain evidence="1 2">Zb18110</strain>
    </source>
</reference>
<keyword evidence="2" id="KW-1185">Reference proteome</keyword>
<dbReference type="OrthoDB" id="28755at2759"/>
<dbReference type="STRING" id="1047168.A0A0F4GFJ6"/>
<dbReference type="PANTHER" id="PTHR37490:SF1">
    <property type="entry name" value="GLYCOSYLTRANSFERASE 2-LIKE DOMAIN-CONTAINING PROTEIN"/>
    <property type="match status" value="1"/>
</dbReference>
<dbReference type="InterPro" id="IPR021838">
    <property type="entry name" value="DUF3431"/>
</dbReference>
<dbReference type="EMBL" id="LAFY01000734">
    <property type="protein sequence ID" value="KJX96194.1"/>
    <property type="molecule type" value="Genomic_DNA"/>
</dbReference>